<gene>
    <name evidence="2" type="ORF">BOX15_Mlig001478g4</name>
</gene>
<evidence type="ECO:0000313" key="3">
    <source>
        <dbReference type="Proteomes" id="UP000215902"/>
    </source>
</evidence>
<feature type="compositionally biased region" description="Basic and acidic residues" evidence="1">
    <location>
        <begin position="204"/>
        <end position="221"/>
    </location>
</feature>
<accession>A0A267DE00</accession>
<organism evidence="2 3">
    <name type="scientific">Macrostomum lignano</name>
    <dbReference type="NCBI Taxonomy" id="282301"/>
    <lineage>
        <taxon>Eukaryota</taxon>
        <taxon>Metazoa</taxon>
        <taxon>Spiralia</taxon>
        <taxon>Lophotrochozoa</taxon>
        <taxon>Platyhelminthes</taxon>
        <taxon>Rhabditophora</taxon>
        <taxon>Macrostomorpha</taxon>
        <taxon>Macrostomida</taxon>
        <taxon>Macrostomidae</taxon>
        <taxon>Macrostomum</taxon>
    </lineage>
</organism>
<feature type="compositionally biased region" description="Acidic residues" evidence="1">
    <location>
        <begin position="232"/>
        <end position="241"/>
    </location>
</feature>
<feature type="compositionally biased region" description="Low complexity" evidence="1">
    <location>
        <begin position="315"/>
        <end position="325"/>
    </location>
</feature>
<feature type="region of interest" description="Disordered" evidence="1">
    <location>
        <begin position="204"/>
        <end position="243"/>
    </location>
</feature>
<dbReference type="PANTHER" id="PTHR28457:SF1">
    <property type="entry name" value="CILIA- AND FLAGELLA-ASSOCIATED PROTEIN 119"/>
    <property type="match status" value="1"/>
</dbReference>
<comment type="caution">
    <text evidence="2">The sequence shown here is derived from an EMBL/GenBank/DDBJ whole genome shotgun (WGS) entry which is preliminary data.</text>
</comment>
<keyword evidence="3" id="KW-1185">Reference proteome</keyword>
<dbReference type="AlphaFoldDB" id="A0A267DE00"/>
<dbReference type="Proteomes" id="UP000215902">
    <property type="component" value="Unassembled WGS sequence"/>
</dbReference>
<dbReference type="PANTHER" id="PTHR28457">
    <property type="entry name" value="COILED-COIL DOMAIN-CONTAINING PROTEIN 189"/>
    <property type="match status" value="1"/>
</dbReference>
<feature type="region of interest" description="Disordered" evidence="1">
    <location>
        <begin position="284"/>
        <end position="337"/>
    </location>
</feature>
<dbReference type="InterPro" id="IPR032727">
    <property type="entry name" value="CLAMP"/>
</dbReference>
<reference evidence="2 3" key="1">
    <citation type="submission" date="2017-06" db="EMBL/GenBank/DDBJ databases">
        <title>A platform for efficient transgenesis in Macrostomum lignano, a flatworm model organism for stem cell research.</title>
        <authorList>
            <person name="Berezikov E."/>
        </authorList>
    </citation>
    <scope>NUCLEOTIDE SEQUENCE [LARGE SCALE GENOMIC DNA]</scope>
    <source>
        <strain evidence="2">DV1</strain>
        <tissue evidence="2">Whole organism</tissue>
    </source>
</reference>
<protein>
    <submittedName>
        <fullName evidence="2">Uncharacterized protein</fullName>
    </submittedName>
</protein>
<evidence type="ECO:0000313" key="2">
    <source>
        <dbReference type="EMBL" id="PAA46874.1"/>
    </source>
</evidence>
<evidence type="ECO:0000256" key="1">
    <source>
        <dbReference type="SAM" id="MobiDB-lite"/>
    </source>
</evidence>
<sequence length="337" mass="37771">MTEILSGIISKPGAFGESAFQGIEAQGLTRDWIMKFIGLEQQGCDSNQRMEVVISIFYHLVDELYARGCSKSEICILAKLTAEYWIASLDRSLQENLRHLQSMVTPLAPRQISERAASIYLEYTVNSFLRHFALYRACLQQPQHQQQKQPSMQYSGRRLRRGILVESPEQPCPLRDGLRPEEHRYRCQLRELDTEEQLARAAGAERRLGESAEIAQRRRNLEATMTRSRSDSDDDQEDAAIDDYPNSLIGEILQMNLRQMRLRTQDLTDSACIDLVYKAKRTALPRPASMGPPPRYSASTVGASGPAGGDRKSSRGSSRSSAKSKTAGDGKKSKAAK</sequence>
<feature type="compositionally biased region" description="Basic and acidic residues" evidence="1">
    <location>
        <begin position="326"/>
        <end position="337"/>
    </location>
</feature>
<name>A0A267DE00_9PLAT</name>
<dbReference type="EMBL" id="NIVC01004667">
    <property type="protein sequence ID" value="PAA46874.1"/>
    <property type="molecule type" value="Genomic_DNA"/>
</dbReference>
<proteinExistence type="predicted"/>